<feature type="compositionally biased region" description="Basic and acidic residues" evidence="2">
    <location>
        <begin position="882"/>
        <end position="892"/>
    </location>
</feature>
<proteinExistence type="predicted"/>
<evidence type="ECO:0000259" key="4">
    <source>
        <dbReference type="Pfam" id="PF06722"/>
    </source>
</evidence>
<dbReference type="HOGENOM" id="CLU_000537_1_0_1"/>
<reference evidence="5 6" key="1">
    <citation type="journal article" date="2014" name="BMC Genomics">
        <title>Comparative genomics of the major fungal agents of human and animal Sporotrichosis: Sporothrix schenckii and Sporothrix brasiliensis.</title>
        <authorList>
            <person name="Teixeira M.M."/>
            <person name="de Almeida L.G."/>
            <person name="Kubitschek-Barreira P."/>
            <person name="Alves F.L."/>
            <person name="Kioshima E.S."/>
            <person name="Abadio A.K."/>
            <person name="Fernandes L."/>
            <person name="Derengowski L.S."/>
            <person name="Ferreira K.S."/>
            <person name="Souza R.C."/>
            <person name="Ruiz J.C."/>
            <person name="de Andrade N.C."/>
            <person name="Paes H.C."/>
            <person name="Nicola A.M."/>
            <person name="Albuquerque P."/>
            <person name="Gerber A.L."/>
            <person name="Martins V.P."/>
            <person name="Peconick L.D."/>
            <person name="Neto A.V."/>
            <person name="Chaucanez C.B."/>
            <person name="Silva P.A."/>
            <person name="Cunha O.L."/>
            <person name="de Oliveira F.F."/>
            <person name="dos Santos T.C."/>
            <person name="Barros A.L."/>
            <person name="Soares M.A."/>
            <person name="de Oliveira L.M."/>
            <person name="Marini M.M."/>
            <person name="Villalobos-Duno H."/>
            <person name="Cunha M.M."/>
            <person name="de Hoog S."/>
            <person name="da Silveira J.F."/>
            <person name="Henrissat B."/>
            <person name="Nino-Vega G.A."/>
            <person name="Cisalpino P.S."/>
            <person name="Mora-Montes H.M."/>
            <person name="Almeida S.R."/>
            <person name="Stajich J.E."/>
            <person name="Lopes-Bezerra L.M."/>
            <person name="Vasconcelos A.T."/>
            <person name="Felipe M.S."/>
        </authorList>
    </citation>
    <scope>NUCLEOTIDE SEQUENCE [LARGE SCALE GENOMIC DNA]</scope>
    <source>
        <strain evidence="5 6">5110</strain>
    </source>
</reference>
<protein>
    <submittedName>
        <fullName evidence="5">Uncharacterized protein</fullName>
    </submittedName>
</protein>
<dbReference type="OrthoDB" id="5835829at2759"/>
<dbReference type="CDD" id="cd03784">
    <property type="entry name" value="GT1_Gtf-like"/>
    <property type="match status" value="1"/>
</dbReference>
<dbReference type="Proteomes" id="UP000031575">
    <property type="component" value="Unassembled WGS sequence"/>
</dbReference>
<organism evidence="5 6">
    <name type="scientific">Sporothrix brasiliensis 5110</name>
    <dbReference type="NCBI Taxonomy" id="1398154"/>
    <lineage>
        <taxon>Eukaryota</taxon>
        <taxon>Fungi</taxon>
        <taxon>Dikarya</taxon>
        <taxon>Ascomycota</taxon>
        <taxon>Pezizomycotina</taxon>
        <taxon>Sordariomycetes</taxon>
        <taxon>Sordariomycetidae</taxon>
        <taxon>Ophiostomatales</taxon>
        <taxon>Ophiostomataceae</taxon>
        <taxon>Sporothrix</taxon>
    </lineage>
</organism>
<dbReference type="GO" id="GO:0005975">
    <property type="term" value="P:carbohydrate metabolic process"/>
    <property type="evidence" value="ECO:0007669"/>
    <property type="project" value="InterPro"/>
</dbReference>
<dbReference type="EMBL" id="AWTV01000010">
    <property type="protein sequence ID" value="KIH87903.1"/>
    <property type="molecule type" value="Genomic_DNA"/>
</dbReference>
<dbReference type="RefSeq" id="XP_040615913.1">
    <property type="nucleotide sequence ID" value="XM_040762937.1"/>
</dbReference>
<feature type="domain" description="Glycosyltransferase family 28 N-terminal" evidence="3">
    <location>
        <begin position="71"/>
        <end position="113"/>
    </location>
</feature>
<name>A0A0C2F9X3_9PEZI</name>
<feature type="region of interest" description="Disordered" evidence="2">
    <location>
        <begin position="147"/>
        <end position="188"/>
    </location>
</feature>
<evidence type="ECO:0000313" key="5">
    <source>
        <dbReference type="EMBL" id="KIH87903.1"/>
    </source>
</evidence>
<evidence type="ECO:0000259" key="3">
    <source>
        <dbReference type="Pfam" id="PF03033"/>
    </source>
</evidence>
<keyword evidence="1" id="KW-0808">Transferase</keyword>
<dbReference type="PANTHER" id="PTHR48050">
    <property type="entry name" value="STEROL 3-BETA-GLUCOSYLTRANSFERASE"/>
    <property type="match status" value="1"/>
</dbReference>
<dbReference type="GeneID" id="63677858"/>
<evidence type="ECO:0000313" key="6">
    <source>
        <dbReference type="Proteomes" id="UP000031575"/>
    </source>
</evidence>
<dbReference type="InterPro" id="IPR002213">
    <property type="entry name" value="UDP_glucos_trans"/>
</dbReference>
<dbReference type="AlphaFoldDB" id="A0A0C2F9X3"/>
<keyword evidence="6" id="KW-1185">Reference proteome</keyword>
<feature type="region of interest" description="Disordered" evidence="2">
    <location>
        <begin position="861"/>
        <end position="895"/>
    </location>
</feature>
<evidence type="ECO:0000256" key="2">
    <source>
        <dbReference type="SAM" id="MobiDB-lite"/>
    </source>
</evidence>
<dbReference type="InterPro" id="IPR004276">
    <property type="entry name" value="GlycoTrans_28_N"/>
</dbReference>
<dbReference type="Pfam" id="PF06722">
    <property type="entry name" value="EryCIII-like_C"/>
    <property type="match status" value="1"/>
</dbReference>
<evidence type="ECO:0000256" key="1">
    <source>
        <dbReference type="ARBA" id="ARBA00022679"/>
    </source>
</evidence>
<feature type="domain" description="Erythromycin biosynthesis protein CIII-like C-terminal" evidence="4">
    <location>
        <begin position="474"/>
        <end position="558"/>
    </location>
</feature>
<dbReference type="InterPro" id="IPR050426">
    <property type="entry name" value="Glycosyltransferase_28"/>
</dbReference>
<accession>A0A0C2F9X3</accession>
<gene>
    <name evidence="5" type="ORF">SPBR_04660</name>
</gene>
<dbReference type="Pfam" id="PF03033">
    <property type="entry name" value="Glyco_transf_28"/>
    <property type="match status" value="1"/>
</dbReference>
<dbReference type="VEuPathDB" id="FungiDB:SPBR_04660"/>
<dbReference type="GO" id="GO:0016906">
    <property type="term" value="F:sterol 3-beta-glucosyltransferase activity"/>
    <property type="evidence" value="ECO:0007669"/>
    <property type="project" value="UniProtKB-ARBA"/>
</dbReference>
<dbReference type="InterPro" id="IPR010610">
    <property type="entry name" value="EryCIII-like_C"/>
</dbReference>
<sequence>MSVQHLKLSSHSGFEADATVTDDGRVDIAIDETDPGKLAALLVSKPLPASSSSSPADAGGTSDPKLARLNIVIQVVGSRGDVQPFVALGHVLRRTYGHRVRLVTHSVFKEFVEAPERDGDGDSGRLEFFDIGGGDPAELMSFMVQNGKTGQKDNDDGGGGQNHGDDGDNGDDDKDGGGGGLIPPMESYTNGEIAGRRRFIEAVLHGCWRSMADDQGNASDGKVNNNGGSEHGAKDVPFVADAIIANPPSFAHIHIAESLGVPLHIMFTMPWTPTRSFPHPLANLKCISSASSFPSTDVSSSVYGFASFLSYTIVECLTWQGLGDIINRFRSRNLGLEPLSPLLAVAPFHQGGLMGRLHVPTTYCWSPSLLPKPPDWGAEITVAGYFFSAATSGGGYTPQPELAAFLAAGKPPIYIGFGSIVVDDPVGLTKTVVDAVGRLKGARAIVSKGWGGLGEGDAYKGKSKDIFFLESDCPHEWLFPRMACVVHHGGAGTTAAGLRFGVPSVVVPFFGDQPFWGSLVAQAGAGPDPVPFSRLTAERLAAAIELALRPTTKTKAAALGDKIRDDKDGGGAVIGAQSFHKHLSRPRIHCQILPDRLAVWQYRNKTKTTTVRLSALAAAILVHENKLAYSDLALFRAQEYHIHTGDQPWEPITGAGSAILGDLSSIAMAVADFPQELFRKAKKANDDGGDKGAGTDGGATTVKVDTPSATVTLDTAMQAGQSISRIVSTGLQTPLHFCLGLARGFHNAPRLYHDDTVRALPGVGTAGDDGGRGGAEPAVDGLGGGIRAASKAFGLGLYDGVTGLVTQPLQGAEQSGGKGFVKGFAKGIGGVVFKPAAGAWSVPAYTMQGVQAEVQKLTGGVGPGVGPSKKEMQARRMAARKRQSEAEWKEASVGDNLGAESQAVLERWTKAEAGGDDRLD</sequence>
<dbReference type="FunFam" id="3.40.50.2000:FF:000009">
    <property type="entry name" value="Sterol 3-beta-glucosyltransferase UGT80A2"/>
    <property type="match status" value="1"/>
</dbReference>
<dbReference type="Gene3D" id="3.40.50.2000">
    <property type="entry name" value="Glycogen Phosphorylase B"/>
    <property type="match status" value="2"/>
</dbReference>
<dbReference type="SUPFAM" id="SSF53756">
    <property type="entry name" value="UDP-Glycosyltransferase/glycogen phosphorylase"/>
    <property type="match status" value="1"/>
</dbReference>
<comment type="caution">
    <text evidence="5">The sequence shown here is derived from an EMBL/GenBank/DDBJ whole genome shotgun (WGS) entry which is preliminary data.</text>
</comment>
<dbReference type="PANTHER" id="PTHR48050:SF13">
    <property type="entry name" value="STEROL 3-BETA-GLUCOSYLTRANSFERASE UGT80A2"/>
    <property type="match status" value="1"/>
</dbReference>